<comment type="caution">
    <text evidence="2">The sequence shown here is derived from an EMBL/GenBank/DDBJ whole genome shotgun (WGS) entry which is preliminary data.</text>
</comment>
<keyword evidence="3" id="KW-1185">Reference proteome</keyword>
<dbReference type="OrthoDB" id="25402at2759"/>
<protein>
    <submittedName>
        <fullName evidence="2">Uncharacterized protein</fullName>
    </submittedName>
</protein>
<gene>
    <name evidence="2" type="ORF">GDO78_013768</name>
</gene>
<proteinExistence type="predicted"/>
<evidence type="ECO:0000313" key="2">
    <source>
        <dbReference type="EMBL" id="KAG9468097.1"/>
    </source>
</evidence>
<name>A0A8J6JQX8_ELECQ</name>
<feature type="compositionally biased region" description="Polar residues" evidence="1">
    <location>
        <begin position="1"/>
        <end position="16"/>
    </location>
</feature>
<reference evidence="2" key="1">
    <citation type="thesis" date="2020" institute="ProQuest LLC" country="789 East Eisenhower Parkway, Ann Arbor, MI, USA">
        <title>Comparative Genomics and Chromosome Evolution.</title>
        <authorList>
            <person name="Mudd A.B."/>
        </authorList>
    </citation>
    <scope>NUCLEOTIDE SEQUENCE</scope>
    <source>
        <strain evidence="2">HN-11 Male</strain>
        <tissue evidence="2">Kidney and liver</tissue>
    </source>
</reference>
<organism evidence="2 3">
    <name type="scientific">Eleutherodactylus coqui</name>
    <name type="common">Puerto Rican coqui</name>
    <dbReference type="NCBI Taxonomy" id="57060"/>
    <lineage>
        <taxon>Eukaryota</taxon>
        <taxon>Metazoa</taxon>
        <taxon>Chordata</taxon>
        <taxon>Craniata</taxon>
        <taxon>Vertebrata</taxon>
        <taxon>Euteleostomi</taxon>
        <taxon>Amphibia</taxon>
        <taxon>Batrachia</taxon>
        <taxon>Anura</taxon>
        <taxon>Neobatrachia</taxon>
        <taxon>Hyloidea</taxon>
        <taxon>Eleutherodactylidae</taxon>
        <taxon>Eleutherodactylinae</taxon>
        <taxon>Eleutherodactylus</taxon>
        <taxon>Eleutherodactylus</taxon>
    </lineage>
</organism>
<dbReference type="Proteomes" id="UP000770717">
    <property type="component" value="Unassembled WGS sequence"/>
</dbReference>
<sequence>MCSSHGGFQQDNSQLHKQGGNRKPPQYCHPSVAWPVTRFITNRTCMGPSGTPTSTVYELHDLKAQLQQMWSNVLKDIRWSLYACTSTHITSCIQAIGGTTGY</sequence>
<dbReference type="EMBL" id="WNTK01001047">
    <property type="protein sequence ID" value="KAG9468097.1"/>
    <property type="molecule type" value="Genomic_DNA"/>
</dbReference>
<feature type="region of interest" description="Disordered" evidence="1">
    <location>
        <begin position="1"/>
        <end position="28"/>
    </location>
</feature>
<evidence type="ECO:0000256" key="1">
    <source>
        <dbReference type="SAM" id="MobiDB-lite"/>
    </source>
</evidence>
<dbReference type="AlphaFoldDB" id="A0A8J6JQX8"/>
<evidence type="ECO:0000313" key="3">
    <source>
        <dbReference type="Proteomes" id="UP000770717"/>
    </source>
</evidence>
<accession>A0A8J6JQX8</accession>